<dbReference type="RefSeq" id="WP_014021205.1">
    <property type="nucleotide sequence ID" value="NC_015914.1"/>
</dbReference>
<dbReference type="InterPro" id="IPR025345">
    <property type="entry name" value="DUF4249"/>
</dbReference>
<dbReference type="HOGENOM" id="CLU_079066_0_0_10"/>
<proteinExistence type="predicted"/>
<dbReference type="OrthoDB" id="1117670at2"/>
<name>G0J724_CYCMS</name>
<accession>G0J724</accession>
<protein>
    <recommendedName>
        <fullName evidence="3">DUF4249 domain-containing protein</fullName>
    </recommendedName>
</protein>
<dbReference type="Proteomes" id="UP000001635">
    <property type="component" value="Chromosome"/>
</dbReference>
<sequence>MKKLIVFFLACLNFACDTEINPTLNPAAEVMVVDAWLNDKNETQKIFLTISQPYFDQSLPEKVEDANVSVIDLSSGETITFIETDAYYAWEPGDEGFLEVGHQYQLRIEVEGVTYSANARLGPVPEVDSVQFTYNPKDINFKEPYFTAEFLANDIPGQGDAYWIKAWKNGVYLSKPSEINIAYDAGFSSNQTMDGVLFNQIIRKDFVNPWDKNPDNENVLLPPYVVGDSLYLEIHSIDPMAFEFLSGVILQTNRPGGFSELFATPLANVISNIHTVSGESPTRVQGFFNVSAVTSGGGELTAAIAEAAMNPDGN</sequence>
<dbReference type="EMBL" id="CP002955">
    <property type="protein sequence ID" value="AEL26915.1"/>
    <property type="molecule type" value="Genomic_DNA"/>
</dbReference>
<evidence type="ECO:0008006" key="3">
    <source>
        <dbReference type="Google" id="ProtNLM"/>
    </source>
</evidence>
<organism evidence="1 2">
    <name type="scientific">Cyclobacterium marinum (strain ATCC 25205 / DSM 745 / LMG 13164 / NCIMB 1802)</name>
    <name type="common">Flectobacillus marinus</name>
    <dbReference type="NCBI Taxonomy" id="880070"/>
    <lineage>
        <taxon>Bacteria</taxon>
        <taxon>Pseudomonadati</taxon>
        <taxon>Bacteroidota</taxon>
        <taxon>Cytophagia</taxon>
        <taxon>Cytophagales</taxon>
        <taxon>Cyclobacteriaceae</taxon>
        <taxon>Cyclobacterium</taxon>
    </lineage>
</organism>
<dbReference type="eggNOG" id="ENOG5032VGS">
    <property type="taxonomic scope" value="Bacteria"/>
</dbReference>
<reference evidence="2" key="1">
    <citation type="submission" date="2011-07" db="EMBL/GenBank/DDBJ databases">
        <title>The complete genome of Cyclobacterium marinum DSM 745.</title>
        <authorList>
            <person name="Lucas S."/>
            <person name="Han J."/>
            <person name="Lapidus A."/>
            <person name="Bruce D."/>
            <person name="Goodwin L."/>
            <person name="Pitluck S."/>
            <person name="Peters L."/>
            <person name="Kyrpides N."/>
            <person name="Mavromatis K."/>
            <person name="Ivanova N."/>
            <person name="Ovchinnikova G."/>
            <person name="Chertkov O."/>
            <person name="Detter J.C."/>
            <person name="Tapia R."/>
            <person name="Han C."/>
            <person name="Land M."/>
            <person name="Hauser L."/>
            <person name="Markowitz V."/>
            <person name="Cheng J.-F."/>
            <person name="Hugenholtz P."/>
            <person name="Woyke T."/>
            <person name="Wu D."/>
            <person name="Tindall B."/>
            <person name="Schuetze A."/>
            <person name="Brambilla E."/>
            <person name="Klenk H.-P."/>
            <person name="Eisen J.A."/>
        </authorList>
    </citation>
    <scope>NUCLEOTIDE SEQUENCE [LARGE SCALE GENOMIC DNA]</scope>
    <source>
        <strain evidence="2">ATCC 25205 / DSM 745 / LMG 13164 / NCIMB 1802</strain>
    </source>
</reference>
<keyword evidence="2" id="KW-1185">Reference proteome</keyword>
<dbReference type="KEGG" id="cmr:Cycma_3187"/>
<dbReference type="AlphaFoldDB" id="G0J724"/>
<dbReference type="Pfam" id="PF14054">
    <property type="entry name" value="DUF4249"/>
    <property type="match status" value="1"/>
</dbReference>
<evidence type="ECO:0000313" key="1">
    <source>
        <dbReference type="EMBL" id="AEL26915.1"/>
    </source>
</evidence>
<evidence type="ECO:0000313" key="2">
    <source>
        <dbReference type="Proteomes" id="UP000001635"/>
    </source>
</evidence>
<gene>
    <name evidence="1" type="ordered locus">Cycma_3187</name>
</gene>
<dbReference type="STRING" id="880070.Cycma_3187"/>